<keyword evidence="5" id="KW-0574">Periplasm</keyword>
<dbReference type="NCBIfam" id="TIGR00971">
    <property type="entry name" value="3a0106s03"/>
    <property type="match status" value="1"/>
</dbReference>
<evidence type="ECO:0000256" key="2">
    <source>
        <dbReference type="ARBA" id="ARBA00006099"/>
    </source>
</evidence>
<evidence type="ECO:0000256" key="6">
    <source>
        <dbReference type="SAM" id="SignalP"/>
    </source>
</evidence>
<gene>
    <name evidence="7" type="ORF">HMPREF0551_0589</name>
</gene>
<proteinExistence type="inferred from homology"/>
<comment type="subcellular location">
    <subcellularLocation>
        <location evidence="1">Periplasm</location>
    </subcellularLocation>
</comment>
<dbReference type="PANTHER" id="PTHR30368:SF1">
    <property type="entry name" value="THIOSULFATE-BINDING PROTEIN"/>
    <property type="match status" value="1"/>
</dbReference>
<dbReference type="Gene3D" id="3.40.190.10">
    <property type="entry name" value="Periplasmic binding protein-like II"/>
    <property type="match status" value="2"/>
</dbReference>
<dbReference type="PROSITE" id="PS51318">
    <property type="entry name" value="TAT"/>
    <property type="match status" value="1"/>
</dbReference>
<comment type="caution">
    <text evidence="7">The sequence shown here is derived from an EMBL/GenBank/DDBJ whole genome shotgun (WGS) entry which is preliminary data.</text>
</comment>
<dbReference type="GO" id="GO:1902358">
    <property type="term" value="P:sulfate transmembrane transport"/>
    <property type="evidence" value="ECO:0007669"/>
    <property type="project" value="InterPro"/>
</dbReference>
<keyword evidence="3" id="KW-0813">Transport</keyword>
<dbReference type="SUPFAM" id="SSF53850">
    <property type="entry name" value="Periplasmic binding protein-like II"/>
    <property type="match status" value="1"/>
</dbReference>
<dbReference type="RefSeq" id="WP_005672643.1">
    <property type="nucleotide sequence ID" value="NZ_CP146288.1"/>
</dbReference>
<dbReference type="InterPro" id="IPR005669">
    <property type="entry name" value="Thiosulph/SO4-bd"/>
</dbReference>
<evidence type="ECO:0000256" key="5">
    <source>
        <dbReference type="ARBA" id="ARBA00022764"/>
    </source>
</evidence>
<dbReference type="STRING" id="887898.HMPREF0551_0589"/>
<reference evidence="7 8" key="1">
    <citation type="submission" date="2010-12" db="EMBL/GenBank/DDBJ databases">
        <authorList>
            <person name="Muzny D."/>
            <person name="Qin X."/>
            <person name="Deng J."/>
            <person name="Jiang H."/>
            <person name="Liu Y."/>
            <person name="Qu J."/>
            <person name="Song X.-Z."/>
            <person name="Zhang L."/>
            <person name="Thornton R."/>
            <person name="Coyle M."/>
            <person name="Francisco L."/>
            <person name="Jackson L."/>
            <person name="Javaid M."/>
            <person name="Korchina V."/>
            <person name="Kovar C."/>
            <person name="Mata R."/>
            <person name="Mathew T."/>
            <person name="Ngo R."/>
            <person name="Nguyen L."/>
            <person name="Nguyen N."/>
            <person name="Okwuonu G."/>
            <person name="Ongeri F."/>
            <person name="Pham C."/>
            <person name="Simmons D."/>
            <person name="Wilczek-Boney K."/>
            <person name="Hale W."/>
            <person name="Jakkamsetti A."/>
            <person name="Pham P."/>
            <person name="Ruth R."/>
            <person name="San Lucas F."/>
            <person name="Warren J."/>
            <person name="Zhang J."/>
            <person name="Zhao Z."/>
            <person name="Zhou C."/>
            <person name="Zhu D."/>
            <person name="Lee S."/>
            <person name="Bess C."/>
            <person name="Blankenburg K."/>
            <person name="Forbes L."/>
            <person name="Fu Q."/>
            <person name="Gubbala S."/>
            <person name="Hirani K."/>
            <person name="Jayaseelan J.C."/>
            <person name="Lara F."/>
            <person name="Munidasa M."/>
            <person name="Palculict T."/>
            <person name="Patil S."/>
            <person name="Pu L.-L."/>
            <person name="Saada N."/>
            <person name="Tang L."/>
            <person name="Weissenberger G."/>
            <person name="Zhu Y."/>
            <person name="Hemphill L."/>
            <person name="Shang Y."/>
            <person name="Youmans B."/>
            <person name="Ayvaz T."/>
            <person name="Ross M."/>
            <person name="Santibanez J."/>
            <person name="Aqrawi P."/>
            <person name="Gross S."/>
            <person name="Joshi V."/>
            <person name="Fowler G."/>
            <person name="Nazareth L."/>
            <person name="Reid J."/>
            <person name="Worley K."/>
            <person name="Petrosino J."/>
            <person name="Highlander S."/>
            <person name="Gibbs R."/>
        </authorList>
    </citation>
    <scope>NUCLEOTIDE SEQUENCE [LARGE SCALE GENOMIC DNA]</scope>
    <source>
        <strain evidence="7 8">ATCC 51599</strain>
    </source>
</reference>
<dbReference type="NCBIfam" id="NF008022">
    <property type="entry name" value="PRK10752.1"/>
    <property type="match status" value="1"/>
</dbReference>
<dbReference type="GO" id="GO:0042597">
    <property type="term" value="C:periplasmic space"/>
    <property type="evidence" value="ECO:0007669"/>
    <property type="project" value="UniProtKB-SubCell"/>
</dbReference>
<dbReference type="InterPro" id="IPR034408">
    <property type="entry name" value="Sulphate/thiosulphate_BS"/>
</dbReference>
<dbReference type="PANTHER" id="PTHR30368">
    <property type="entry name" value="SULFATE-BINDING PROTEIN"/>
    <property type="match status" value="1"/>
</dbReference>
<sequence length="344" mass="37790">MTFVSRSRRAVLGLAPAALLLAAMPSAQAADQTLLNATYDVGRELFSEINPLFVAKWQKEHGGQLKIDQSYGGTSRQAQDIIQGKKADTVTFNQVPDIEILVKRRLVAKDWASQFPNNSSPYYSTIAFMVRKGNPKNIRNWDDLARPDVKLVFPNPKTSGNARYSYLGAWNHAQEQFPNDEAAAKAFMGRFLGNVENFPTGGRGATVAFAQNGQGDVLLTFESEIKSILAGKEFKDQGFELVVPPVSVMAAFPVAIVDKVVDAKGTREVARAYLEFQYSKEIQQLLARHNLRVHDPEVVAATADQFAKVRLVDPATFPGGWEGIQKTHFASGGLLDQLLAAGRH</sequence>
<dbReference type="CDD" id="cd01005">
    <property type="entry name" value="PBP2_CysP"/>
    <property type="match status" value="1"/>
</dbReference>
<dbReference type="GO" id="GO:1901681">
    <property type="term" value="F:sulfur compound binding"/>
    <property type="evidence" value="ECO:0007669"/>
    <property type="project" value="InterPro"/>
</dbReference>
<feature type="chain" id="PRO_5003221729" evidence="6">
    <location>
        <begin position="30"/>
        <end position="344"/>
    </location>
</feature>
<protein>
    <submittedName>
        <fullName evidence="7">Sulfate ABC transporter, sulfate-binding protein</fullName>
    </submittedName>
</protein>
<dbReference type="AlphaFoldDB" id="E7RV77"/>
<dbReference type="EMBL" id="AEQP01000002">
    <property type="protein sequence ID" value="EFV95681.1"/>
    <property type="molecule type" value="Genomic_DNA"/>
</dbReference>
<evidence type="ECO:0000256" key="3">
    <source>
        <dbReference type="ARBA" id="ARBA00022448"/>
    </source>
</evidence>
<keyword evidence="4 6" id="KW-0732">Signal</keyword>
<dbReference type="PROSITE" id="PS00757">
    <property type="entry name" value="PROK_SULFATE_BIND_2"/>
    <property type="match status" value="1"/>
</dbReference>
<name>E7RV77_9BURK</name>
<organism evidence="7 8">
    <name type="scientific">Lautropia mirabilis ATCC 51599</name>
    <dbReference type="NCBI Taxonomy" id="887898"/>
    <lineage>
        <taxon>Bacteria</taxon>
        <taxon>Pseudomonadati</taxon>
        <taxon>Pseudomonadota</taxon>
        <taxon>Betaproteobacteria</taxon>
        <taxon>Burkholderiales</taxon>
        <taxon>Burkholderiaceae</taxon>
        <taxon>Lautropia</taxon>
    </lineage>
</organism>
<evidence type="ECO:0000256" key="1">
    <source>
        <dbReference type="ARBA" id="ARBA00004418"/>
    </source>
</evidence>
<accession>E7RV77</accession>
<dbReference type="Proteomes" id="UP000011021">
    <property type="component" value="Unassembled WGS sequence"/>
</dbReference>
<evidence type="ECO:0000313" key="8">
    <source>
        <dbReference type="Proteomes" id="UP000011021"/>
    </source>
</evidence>
<dbReference type="InterPro" id="IPR006311">
    <property type="entry name" value="TAT_signal"/>
</dbReference>
<dbReference type="eggNOG" id="COG4150">
    <property type="taxonomic scope" value="Bacteria"/>
</dbReference>
<dbReference type="Pfam" id="PF13531">
    <property type="entry name" value="SBP_bac_11"/>
    <property type="match status" value="1"/>
</dbReference>
<dbReference type="GO" id="GO:0140104">
    <property type="term" value="F:molecular carrier activity"/>
    <property type="evidence" value="ECO:0007669"/>
    <property type="project" value="InterPro"/>
</dbReference>
<feature type="signal peptide" evidence="6">
    <location>
        <begin position="1"/>
        <end position="29"/>
    </location>
</feature>
<comment type="similarity">
    <text evidence="2">Belongs to the prokaryotic sulfate-binding protein family.</text>
</comment>
<evidence type="ECO:0000313" key="7">
    <source>
        <dbReference type="EMBL" id="EFV95681.1"/>
    </source>
</evidence>
<dbReference type="NCBIfam" id="NF008106">
    <property type="entry name" value="PRK10852.1"/>
    <property type="match status" value="1"/>
</dbReference>
<evidence type="ECO:0000256" key="4">
    <source>
        <dbReference type="ARBA" id="ARBA00022729"/>
    </source>
</evidence>
<dbReference type="HOGENOM" id="CLU_055615_0_1_4"/>
<keyword evidence="8" id="KW-1185">Reference proteome</keyword>